<dbReference type="AlphaFoldDB" id="A0A9P0FUY9"/>
<evidence type="ECO:0000313" key="3">
    <source>
        <dbReference type="Proteomes" id="UP001154114"/>
    </source>
</evidence>
<dbReference type="Proteomes" id="UP001154114">
    <property type="component" value="Chromosome 31"/>
</dbReference>
<gene>
    <name evidence="2" type="ORF">CINC_LOCUS10068</name>
</gene>
<sequence length="114" mass="12739">MYENKQKSTISQSTRDHDPPLPPEEETPQPEVTTDSIEHKLEMMEKGEEEQKSVEVKKEEEIEVGLPSWTDDLSIKDPAVVKPANPLSGTHPRNMLTSNTTSKSEVNGGESDNH</sequence>
<organism evidence="2 3">
    <name type="scientific">Chrysodeixis includens</name>
    <name type="common">Soybean looper</name>
    <name type="synonym">Pseudoplusia includens</name>
    <dbReference type="NCBI Taxonomy" id="689277"/>
    <lineage>
        <taxon>Eukaryota</taxon>
        <taxon>Metazoa</taxon>
        <taxon>Ecdysozoa</taxon>
        <taxon>Arthropoda</taxon>
        <taxon>Hexapoda</taxon>
        <taxon>Insecta</taxon>
        <taxon>Pterygota</taxon>
        <taxon>Neoptera</taxon>
        <taxon>Endopterygota</taxon>
        <taxon>Lepidoptera</taxon>
        <taxon>Glossata</taxon>
        <taxon>Ditrysia</taxon>
        <taxon>Noctuoidea</taxon>
        <taxon>Noctuidae</taxon>
        <taxon>Plusiinae</taxon>
        <taxon>Chrysodeixis</taxon>
    </lineage>
</organism>
<protein>
    <submittedName>
        <fullName evidence="2">Uncharacterized protein</fullName>
    </submittedName>
</protein>
<evidence type="ECO:0000256" key="1">
    <source>
        <dbReference type="SAM" id="MobiDB-lite"/>
    </source>
</evidence>
<evidence type="ECO:0000313" key="2">
    <source>
        <dbReference type="EMBL" id="CAH0602437.1"/>
    </source>
</evidence>
<feature type="region of interest" description="Disordered" evidence="1">
    <location>
        <begin position="1"/>
        <end position="36"/>
    </location>
</feature>
<proteinExistence type="predicted"/>
<name>A0A9P0FUY9_CHRIL</name>
<feature type="region of interest" description="Disordered" evidence="1">
    <location>
        <begin position="67"/>
        <end position="114"/>
    </location>
</feature>
<feature type="compositionally biased region" description="Polar residues" evidence="1">
    <location>
        <begin position="95"/>
        <end position="105"/>
    </location>
</feature>
<accession>A0A9P0FUY9</accession>
<reference evidence="2" key="1">
    <citation type="submission" date="2021-12" db="EMBL/GenBank/DDBJ databases">
        <authorList>
            <person name="King R."/>
        </authorList>
    </citation>
    <scope>NUCLEOTIDE SEQUENCE</scope>
</reference>
<keyword evidence="3" id="KW-1185">Reference proteome</keyword>
<dbReference type="EMBL" id="LR824034">
    <property type="protein sequence ID" value="CAH0602437.1"/>
    <property type="molecule type" value="Genomic_DNA"/>
</dbReference>